<keyword evidence="2" id="KW-1185">Reference proteome</keyword>
<protein>
    <submittedName>
        <fullName evidence="1">Uncharacterized protein</fullName>
    </submittedName>
</protein>
<dbReference type="RefSeq" id="WP_186563828.1">
    <property type="nucleotide sequence ID" value="NZ_JACNMF010000006.1"/>
</dbReference>
<dbReference type="InterPro" id="IPR016024">
    <property type="entry name" value="ARM-type_fold"/>
</dbReference>
<dbReference type="SUPFAM" id="SSF48371">
    <property type="entry name" value="ARM repeat"/>
    <property type="match status" value="1"/>
</dbReference>
<evidence type="ECO:0000313" key="2">
    <source>
        <dbReference type="Proteomes" id="UP000656244"/>
    </source>
</evidence>
<evidence type="ECO:0000313" key="1">
    <source>
        <dbReference type="EMBL" id="MBC3759862.1"/>
    </source>
</evidence>
<organism evidence="1 2">
    <name type="scientific">Hyunsoonleella aquatilis</name>
    <dbReference type="NCBI Taxonomy" id="2762758"/>
    <lineage>
        <taxon>Bacteria</taxon>
        <taxon>Pseudomonadati</taxon>
        <taxon>Bacteroidota</taxon>
        <taxon>Flavobacteriia</taxon>
        <taxon>Flavobacteriales</taxon>
        <taxon>Flavobacteriaceae</taxon>
    </lineage>
</organism>
<proteinExistence type="predicted"/>
<comment type="caution">
    <text evidence="1">The sequence shown here is derived from an EMBL/GenBank/DDBJ whole genome shotgun (WGS) entry which is preliminary data.</text>
</comment>
<name>A0A923KLV5_9FLAO</name>
<gene>
    <name evidence="1" type="ORF">H7U19_15725</name>
</gene>
<reference evidence="1" key="1">
    <citation type="submission" date="2020-08" db="EMBL/GenBank/DDBJ databases">
        <title>Hyunsoonleella sp. strain SJ7 genome sequencing and assembly.</title>
        <authorList>
            <person name="Kim I."/>
        </authorList>
    </citation>
    <scope>NUCLEOTIDE SEQUENCE</scope>
    <source>
        <strain evidence="1">SJ7</strain>
    </source>
</reference>
<sequence length="209" mass="23628">MNVINQLSSSQGQKGNDTNIALAKDIATTENNDAIRELVENLENKGKKIQADCIKTLYETAYIKPALIADYYSEFLGLLGSKNNRLVWGGMIALSTIADLKPKELFESIDLISDTVNKGSVITVDAGVQIFAKLNTYPEYQDKVENLLTDLLWNCPIKQLPQYMEKAAVSISKHNKEIYQRIITERKVECEKESQVKRLDKVLKQMEKL</sequence>
<dbReference type="AlphaFoldDB" id="A0A923KLV5"/>
<dbReference type="EMBL" id="JACNMF010000006">
    <property type="protein sequence ID" value="MBC3759862.1"/>
    <property type="molecule type" value="Genomic_DNA"/>
</dbReference>
<dbReference type="Proteomes" id="UP000656244">
    <property type="component" value="Unassembled WGS sequence"/>
</dbReference>
<accession>A0A923KLV5</accession>